<proteinExistence type="predicted"/>
<feature type="compositionally biased region" description="Pro residues" evidence="1">
    <location>
        <begin position="35"/>
        <end position="47"/>
    </location>
</feature>
<dbReference type="Proteomes" id="UP000306147">
    <property type="component" value="Unassembled WGS sequence"/>
</dbReference>
<accession>A0A4V3QZY1</accession>
<name>A0A4V3QZY1_9SPHN</name>
<dbReference type="AlphaFoldDB" id="A0A4V3QZY1"/>
<comment type="caution">
    <text evidence="2">The sequence shown here is derived from an EMBL/GenBank/DDBJ whole genome shotgun (WGS) entry which is preliminary data.</text>
</comment>
<feature type="region of interest" description="Disordered" evidence="1">
    <location>
        <begin position="26"/>
        <end position="57"/>
    </location>
</feature>
<evidence type="ECO:0000313" key="2">
    <source>
        <dbReference type="EMBL" id="TGX56032.1"/>
    </source>
</evidence>
<organism evidence="2 3">
    <name type="scientific">Sphingomonas gei</name>
    <dbReference type="NCBI Taxonomy" id="1395960"/>
    <lineage>
        <taxon>Bacteria</taxon>
        <taxon>Pseudomonadati</taxon>
        <taxon>Pseudomonadota</taxon>
        <taxon>Alphaproteobacteria</taxon>
        <taxon>Sphingomonadales</taxon>
        <taxon>Sphingomonadaceae</taxon>
        <taxon>Sphingomonas</taxon>
    </lineage>
</organism>
<evidence type="ECO:0000313" key="3">
    <source>
        <dbReference type="Proteomes" id="UP000306147"/>
    </source>
</evidence>
<evidence type="ECO:0000256" key="1">
    <source>
        <dbReference type="SAM" id="MobiDB-lite"/>
    </source>
</evidence>
<dbReference type="RefSeq" id="WP_135962232.1">
    <property type="nucleotide sequence ID" value="NZ_SRXT01000001.1"/>
</dbReference>
<keyword evidence="3" id="KW-1185">Reference proteome</keyword>
<protein>
    <submittedName>
        <fullName evidence="2">Uncharacterized protein</fullName>
    </submittedName>
</protein>
<dbReference type="EMBL" id="SRXT01000001">
    <property type="protein sequence ID" value="TGX56032.1"/>
    <property type="molecule type" value="Genomic_DNA"/>
</dbReference>
<sequence>MAIKATPDIDGMIRFEAHGKAFEVATRHARTGTPAPKPASSPAPSPPLSTKQGRDWRRGWPAFHVPGKLDDSEVTQILQGLDLGEQAADGATLPIVVVKGVEEFDPASLARLSEEIGKRFDNAMLMLDLEDDPD</sequence>
<gene>
    <name evidence="2" type="ORF">E5A73_02670</name>
</gene>
<reference evidence="2 3" key="1">
    <citation type="submission" date="2019-04" db="EMBL/GenBank/DDBJ databases">
        <title>Sphingomonas psychrotolerans sp. nov., isolated from soil in the Tianshan Mountains, Xinjiang, China.</title>
        <authorList>
            <person name="Luo Y."/>
            <person name="Sheng H."/>
        </authorList>
    </citation>
    <scope>NUCLEOTIDE SEQUENCE [LARGE SCALE GENOMIC DNA]</scope>
    <source>
        <strain evidence="2 3">ZFGT-11</strain>
    </source>
</reference>